<dbReference type="Proteomes" id="UP000568839">
    <property type="component" value="Unassembled WGS sequence"/>
</dbReference>
<dbReference type="EMBL" id="JACHHJ010000002">
    <property type="protein sequence ID" value="MBB6449648.1"/>
    <property type="molecule type" value="Genomic_DNA"/>
</dbReference>
<sequence length="35" mass="3974">MIGTNISELLDSEGSSEERENLANFLIYIDEDKID</sequence>
<accession>A0A841Q1E0</accession>
<evidence type="ECO:0000313" key="1">
    <source>
        <dbReference type="EMBL" id="MBB6449648.1"/>
    </source>
</evidence>
<evidence type="ECO:0000313" key="2">
    <source>
        <dbReference type="Proteomes" id="UP000568839"/>
    </source>
</evidence>
<keyword evidence="2" id="KW-1185">Reference proteome</keyword>
<organism evidence="1 2">
    <name type="scientific">Geomicrobium halophilum</name>
    <dbReference type="NCBI Taxonomy" id="549000"/>
    <lineage>
        <taxon>Bacteria</taxon>
        <taxon>Bacillati</taxon>
        <taxon>Bacillota</taxon>
        <taxon>Bacilli</taxon>
        <taxon>Bacillales</taxon>
        <taxon>Geomicrobium</taxon>
    </lineage>
</organism>
<reference evidence="1 2" key="1">
    <citation type="submission" date="2020-08" db="EMBL/GenBank/DDBJ databases">
        <title>Genomic Encyclopedia of Type Strains, Phase IV (KMG-IV): sequencing the most valuable type-strain genomes for metagenomic binning, comparative biology and taxonomic classification.</title>
        <authorList>
            <person name="Goeker M."/>
        </authorList>
    </citation>
    <scope>NUCLEOTIDE SEQUENCE [LARGE SCALE GENOMIC DNA]</scope>
    <source>
        <strain evidence="1 2">DSM 21769</strain>
    </source>
</reference>
<name>A0A841Q1E0_9BACL</name>
<dbReference type="AlphaFoldDB" id="A0A841Q1E0"/>
<gene>
    <name evidence="1" type="ORF">HNR44_001626</name>
</gene>
<proteinExistence type="predicted"/>
<comment type="caution">
    <text evidence="1">The sequence shown here is derived from an EMBL/GenBank/DDBJ whole genome shotgun (WGS) entry which is preliminary data.</text>
</comment>
<protein>
    <submittedName>
        <fullName evidence="1">Uncharacterized protein</fullName>
    </submittedName>
</protein>